<dbReference type="RefSeq" id="WP_344060744.1">
    <property type="nucleotide sequence ID" value="NZ_BAAAPN010000003.1"/>
</dbReference>
<keyword evidence="4" id="KW-0547">Nucleotide-binding</keyword>
<keyword evidence="8" id="KW-0812">Transmembrane</keyword>
<keyword evidence="11" id="KW-1185">Reference proteome</keyword>
<feature type="region of interest" description="Disordered" evidence="7">
    <location>
        <begin position="288"/>
        <end position="359"/>
    </location>
</feature>
<dbReference type="PANTHER" id="PTHR43289:SF6">
    <property type="entry name" value="SERINE_THREONINE-PROTEIN KINASE NEKL-3"/>
    <property type="match status" value="1"/>
</dbReference>
<feature type="compositionally biased region" description="Polar residues" evidence="7">
    <location>
        <begin position="323"/>
        <end position="333"/>
    </location>
</feature>
<keyword evidence="8" id="KW-1133">Transmembrane helix</keyword>
<dbReference type="Gene3D" id="3.30.200.20">
    <property type="entry name" value="Phosphorylase Kinase, domain 1"/>
    <property type="match status" value="1"/>
</dbReference>
<evidence type="ECO:0000256" key="2">
    <source>
        <dbReference type="ARBA" id="ARBA00022527"/>
    </source>
</evidence>
<reference evidence="10 11" key="1">
    <citation type="journal article" date="2019" name="Int. J. Syst. Evol. Microbiol.">
        <title>The Global Catalogue of Microorganisms (GCM) 10K type strain sequencing project: providing services to taxonomists for standard genome sequencing and annotation.</title>
        <authorList>
            <consortium name="The Broad Institute Genomics Platform"/>
            <consortium name="The Broad Institute Genome Sequencing Center for Infectious Disease"/>
            <person name="Wu L."/>
            <person name="Ma J."/>
        </authorList>
    </citation>
    <scope>NUCLEOTIDE SEQUENCE [LARGE SCALE GENOMIC DNA]</scope>
    <source>
        <strain evidence="10 11">JCM 15591</strain>
    </source>
</reference>
<keyword evidence="8" id="KW-0472">Membrane</keyword>
<evidence type="ECO:0000256" key="7">
    <source>
        <dbReference type="SAM" id="MobiDB-lite"/>
    </source>
</evidence>
<evidence type="ECO:0000256" key="8">
    <source>
        <dbReference type="SAM" id="Phobius"/>
    </source>
</evidence>
<name>A0ABN2JZN9_9MICO</name>
<keyword evidence="6" id="KW-0067">ATP-binding</keyword>
<dbReference type="PANTHER" id="PTHR43289">
    <property type="entry name" value="MITOGEN-ACTIVATED PROTEIN KINASE KINASE KINASE 20-RELATED"/>
    <property type="match status" value="1"/>
</dbReference>
<dbReference type="Pfam" id="PF00069">
    <property type="entry name" value="Pkinase"/>
    <property type="match status" value="1"/>
</dbReference>
<feature type="domain" description="Protein kinase" evidence="9">
    <location>
        <begin position="14"/>
        <end position="268"/>
    </location>
</feature>
<dbReference type="PROSITE" id="PS00108">
    <property type="entry name" value="PROTEIN_KINASE_ST"/>
    <property type="match status" value="1"/>
</dbReference>
<gene>
    <name evidence="10" type="ORF">GCM10009810_01670</name>
</gene>
<evidence type="ECO:0000313" key="10">
    <source>
        <dbReference type="EMBL" id="GAA1744664.1"/>
    </source>
</evidence>
<dbReference type="CDD" id="cd14014">
    <property type="entry name" value="STKc_PknB_like"/>
    <property type="match status" value="1"/>
</dbReference>
<protein>
    <recommendedName>
        <fullName evidence="1">non-specific serine/threonine protein kinase</fullName>
        <ecNumber evidence="1">2.7.11.1</ecNumber>
    </recommendedName>
</protein>
<evidence type="ECO:0000256" key="3">
    <source>
        <dbReference type="ARBA" id="ARBA00022679"/>
    </source>
</evidence>
<evidence type="ECO:0000256" key="6">
    <source>
        <dbReference type="ARBA" id="ARBA00022840"/>
    </source>
</evidence>
<feature type="region of interest" description="Disordered" evidence="7">
    <location>
        <begin position="381"/>
        <end position="414"/>
    </location>
</feature>
<keyword evidence="2" id="KW-0723">Serine/threonine-protein kinase</keyword>
<accession>A0ABN2JZN9</accession>
<keyword evidence="3" id="KW-0808">Transferase</keyword>
<feature type="transmembrane region" description="Helical" evidence="8">
    <location>
        <begin position="418"/>
        <end position="440"/>
    </location>
</feature>
<dbReference type="InterPro" id="IPR011009">
    <property type="entry name" value="Kinase-like_dom_sf"/>
</dbReference>
<comment type="caution">
    <text evidence="10">The sequence shown here is derived from an EMBL/GenBank/DDBJ whole genome shotgun (WGS) entry which is preliminary data.</text>
</comment>
<sequence length="548" mass="57482">MRRQQSEPPHIEGYDFVRFLKGGGFADVFIYSKHQRNVAVKVLLRDVGGKQATFEAEAQAMARLSNHSSIVTIYDAGVAAGGAPYLIMEYCNRGDVSLDLVARPYALDRALEIAIAVAGAVETAHRMGILHRDIKPANILFTQGGKPALTDFGISGSLTGQSEGPDAFSTQWAPPEQISGGAMTRAGDVYSLAATLWTMVVGRSPFILADGPNDNLALVRRVMTAPVPPTRVVGVPESLERVLAIAMAKDPDQRYQSAAEFAFALNAVQNEMHTRPTPLEVLTDDEEIEADSGERSGTVVSGYTPVDPSGTSQPVETNRHTSPRATPTSQPVASTLDRGAPHAVTESSTHVGGDRRLQPGVIDAFGSGSPTRVTQLPALPVPGLIEGDTQRADRTGDARVARPPDPPVDAPPHGGSRVGVIAAAIAALFAVGGVSAYLILSQGDSGTTAGQTTNTTAAPVDPIGDVVPPLVGLTLAKSGSKVTAKWSNPAPLPGDVYLYGVLDPSTELTLVQTSETRVTVPAVKGRTCVSVQLVRQTGSKSDPIKECV</sequence>
<dbReference type="Gene3D" id="1.10.510.10">
    <property type="entry name" value="Transferase(Phosphotransferase) domain 1"/>
    <property type="match status" value="1"/>
</dbReference>
<dbReference type="EMBL" id="BAAAPN010000003">
    <property type="protein sequence ID" value="GAA1744664.1"/>
    <property type="molecule type" value="Genomic_DNA"/>
</dbReference>
<evidence type="ECO:0000256" key="4">
    <source>
        <dbReference type="ARBA" id="ARBA00022741"/>
    </source>
</evidence>
<feature type="compositionally biased region" description="Basic and acidic residues" evidence="7">
    <location>
        <begin position="388"/>
        <end position="402"/>
    </location>
</feature>
<dbReference type="GO" id="GO:0016301">
    <property type="term" value="F:kinase activity"/>
    <property type="evidence" value="ECO:0007669"/>
    <property type="project" value="UniProtKB-KW"/>
</dbReference>
<evidence type="ECO:0000256" key="1">
    <source>
        <dbReference type="ARBA" id="ARBA00012513"/>
    </source>
</evidence>
<evidence type="ECO:0000259" key="9">
    <source>
        <dbReference type="PROSITE" id="PS50011"/>
    </source>
</evidence>
<organism evidence="10 11">
    <name type="scientific">Nostocoides vanveenii</name>
    <dbReference type="NCBI Taxonomy" id="330835"/>
    <lineage>
        <taxon>Bacteria</taxon>
        <taxon>Bacillati</taxon>
        <taxon>Actinomycetota</taxon>
        <taxon>Actinomycetes</taxon>
        <taxon>Micrococcales</taxon>
        <taxon>Intrasporangiaceae</taxon>
        <taxon>Nostocoides</taxon>
    </lineage>
</organism>
<dbReference type="SUPFAM" id="SSF56112">
    <property type="entry name" value="Protein kinase-like (PK-like)"/>
    <property type="match status" value="1"/>
</dbReference>
<dbReference type="EC" id="2.7.11.1" evidence="1"/>
<dbReference type="SMART" id="SM00220">
    <property type="entry name" value="S_TKc"/>
    <property type="match status" value="1"/>
</dbReference>
<proteinExistence type="predicted"/>
<evidence type="ECO:0000256" key="5">
    <source>
        <dbReference type="ARBA" id="ARBA00022777"/>
    </source>
</evidence>
<evidence type="ECO:0000313" key="11">
    <source>
        <dbReference type="Proteomes" id="UP001501475"/>
    </source>
</evidence>
<dbReference type="InterPro" id="IPR000719">
    <property type="entry name" value="Prot_kinase_dom"/>
</dbReference>
<keyword evidence="5 10" id="KW-0418">Kinase</keyword>
<dbReference type="PROSITE" id="PS50011">
    <property type="entry name" value="PROTEIN_KINASE_DOM"/>
    <property type="match status" value="1"/>
</dbReference>
<dbReference type="Proteomes" id="UP001501475">
    <property type="component" value="Unassembled WGS sequence"/>
</dbReference>
<dbReference type="InterPro" id="IPR008271">
    <property type="entry name" value="Ser/Thr_kinase_AS"/>
</dbReference>